<gene>
    <name evidence="3" type="ORF">A5640_02145</name>
</gene>
<dbReference type="EMBL" id="LZLM01000002">
    <property type="protein sequence ID" value="OBJ90913.1"/>
    <property type="molecule type" value="Genomic_DNA"/>
</dbReference>
<dbReference type="InterPro" id="IPR051610">
    <property type="entry name" value="GPI/OXD"/>
</dbReference>
<sequence length="144" mass="15797">MLKESAERFVPDLVARIDPTRPESLVVDLATYQMFDPDSAVVTLMYSNIADNGLGIVVWNLEPGQENDFHYHPVTEHLHVIVAGEAEYTIGDRPPVTVGVGQAVMVPANVPHGIRNVGDRRCSYLAINSPGDYQKVLADRGTRA</sequence>
<dbReference type="AlphaFoldDB" id="A0A1A3L2S9"/>
<dbReference type="GO" id="GO:0046872">
    <property type="term" value="F:metal ion binding"/>
    <property type="evidence" value="ECO:0007669"/>
    <property type="project" value="UniProtKB-KW"/>
</dbReference>
<feature type="domain" description="Cupin type-2" evidence="2">
    <location>
        <begin position="58"/>
        <end position="127"/>
    </location>
</feature>
<organism evidence="3 4">
    <name type="scientific">Mycobacterium asiaticum</name>
    <dbReference type="NCBI Taxonomy" id="1790"/>
    <lineage>
        <taxon>Bacteria</taxon>
        <taxon>Bacillati</taxon>
        <taxon>Actinomycetota</taxon>
        <taxon>Actinomycetes</taxon>
        <taxon>Mycobacteriales</taxon>
        <taxon>Mycobacteriaceae</taxon>
        <taxon>Mycobacterium</taxon>
    </lineage>
</organism>
<proteinExistence type="predicted"/>
<evidence type="ECO:0000256" key="1">
    <source>
        <dbReference type="ARBA" id="ARBA00022723"/>
    </source>
</evidence>
<dbReference type="InterPro" id="IPR014710">
    <property type="entry name" value="RmlC-like_jellyroll"/>
</dbReference>
<dbReference type="OrthoDB" id="129561at2"/>
<reference evidence="3 4" key="1">
    <citation type="submission" date="2016-06" db="EMBL/GenBank/DDBJ databases">
        <authorList>
            <person name="Kjaerup R.B."/>
            <person name="Dalgaard T.S."/>
            <person name="Juul-Madsen H.R."/>
        </authorList>
    </citation>
    <scope>NUCLEOTIDE SEQUENCE [LARGE SCALE GENOMIC DNA]</scope>
    <source>
        <strain evidence="3 4">1276495.2</strain>
    </source>
</reference>
<name>A0A1A3L2S9_MYCAS</name>
<dbReference type="InterPro" id="IPR013096">
    <property type="entry name" value="Cupin_2"/>
</dbReference>
<dbReference type="Gene3D" id="2.60.120.10">
    <property type="entry name" value="Jelly Rolls"/>
    <property type="match status" value="1"/>
</dbReference>
<comment type="caution">
    <text evidence="3">The sequence shown here is derived from an EMBL/GenBank/DDBJ whole genome shotgun (WGS) entry which is preliminary data.</text>
</comment>
<keyword evidence="1" id="KW-0479">Metal-binding</keyword>
<protein>
    <recommendedName>
        <fullName evidence="2">Cupin type-2 domain-containing protein</fullName>
    </recommendedName>
</protein>
<dbReference type="InterPro" id="IPR011051">
    <property type="entry name" value="RmlC_Cupin_sf"/>
</dbReference>
<dbReference type="RefSeq" id="WP_065137769.1">
    <property type="nucleotide sequence ID" value="NZ_LZKS01000087.1"/>
</dbReference>
<evidence type="ECO:0000259" key="2">
    <source>
        <dbReference type="Pfam" id="PF07883"/>
    </source>
</evidence>
<dbReference type="PANTHER" id="PTHR35848:SF6">
    <property type="entry name" value="CUPIN TYPE-2 DOMAIN-CONTAINING PROTEIN"/>
    <property type="match status" value="1"/>
</dbReference>
<dbReference type="Pfam" id="PF07883">
    <property type="entry name" value="Cupin_2"/>
    <property type="match status" value="1"/>
</dbReference>
<dbReference type="PANTHER" id="PTHR35848">
    <property type="entry name" value="OXALATE-BINDING PROTEIN"/>
    <property type="match status" value="1"/>
</dbReference>
<dbReference type="Proteomes" id="UP000093925">
    <property type="component" value="Unassembled WGS sequence"/>
</dbReference>
<evidence type="ECO:0000313" key="4">
    <source>
        <dbReference type="Proteomes" id="UP000093925"/>
    </source>
</evidence>
<evidence type="ECO:0000313" key="3">
    <source>
        <dbReference type="EMBL" id="OBJ90913.1"/>
    </source>
</evidence>
<dbReference type="SUPFAM" id="SSF51182">
    <property type="entry name" value="RmlC-like cupins"/>
    <property type="match status" value="1"/>
</dbReference>
<accession>A0A1A3L2S9</accession>